<accession>A0ABY4YU75</accession>
<dbReference type="SUPFAM" id="SSF82171">
    <property type="entry name" value="DPP6 N-terminal domain-like"/>
    <property type="match status" value="1"/>
</dbReference>
<dbReference type="SUPFAM" id="SSF53474">
    <property type="entry name" value="alpha/beta-Hydrolases"/>
    <property type="match status" value="1"/>
</dbReference>
<evidence type="ECO:0000313" key="4">
    <source>
        <dbReference type="EMBL" id="USQ80305.1"/>
    </source>
</evidence>
<sequence>MTTPGLRDLLLLEIALEVQLSPRGGRAAIRVEHPHWEDNRYCRDVIIVDVATGRQHRLTRFAACEQMHWLADDVLAVRTSDGSPEGTQQVHVYDGLVGDGWQVTQAEHGVDSFEPYAEGIVFLSRKSDDPEVEAREERFGTYVHVESEPGRTAAYYVDLPRLAEHERARARASKDEREVLIRPEIELSALLEQPLAIQGVVASPAGDAVYVNARPTDELTTWRESSVHRLELDAGAAVEEFIRRESARKSKDHDAGIAEESDQRRERRDVSYLGTAAQLALPPRAALEAVSPEGDRLLISFPGRDTLVSTNTELWVGERDALLTATTAEQARTHLRDVTAGVDQACSSPIWHEHGIDVLHAESTRWAIRRLDPDGGQPQRVDTGEVWCHVSSAVPFHTTRSGQVSFVGGSASAYQEAWVTTEEGTRPLTQLGEQVADWDLGEVRTISWTSKDGTEIEGVLRLPPGFDPSVKHPLVFVVHGGPTWVDTEDLLPMTARHYYPGVQLAAQGVIVLHPNYRGSLGRGLDFQELNVGNLGVGDLWDLESAIDHLDELGWIDTERVGSMGWSQGGYISAFAGIRSDRFAAVSVGAGVSDWYTYAISNDIPDFTRDFLGIDLFGADRSALVESSPISGLDGADTPMLIQHGAKDQRVPLSNAMELYRGLQERGVPVELFVYPDFAHPVTRPREHHAVLHQNLTWFSHWLLGEELELQGPADRE</sequence>
<dbReference type="Proteomes" id="UP001056455">
    <property type="component" value="Chromosome"/>
</dbReference>
<dbReference type="PANTHER" id="PTHR42776">
    <property type="entry name" value="SERINE PEPTIDASE S9 FAMILY MEMBER"/>
    <property type="match status" value="1"/>
</dbReference>
<dbReference type="Pfam" id="PF00326">
    <property type="entry name" value="Peptidase_S9"/>
    <property type="match status" value="1"/>
</dbReference>
<evidence type="ECO:0000256" key="2">
    <source>
        <dbReference type="SAM" id="MobiDB-lite"/>
    </source>
</evidence>
<dbReference type="PANTHER" id="PTHR42776:SF27">
    <property type="entry name" value="DIPEPTIDYL PEPTIDASE FAMILY MEMBER 6"/>
    <property type="match status" value="1"/>
</dbReference>
<evidence type="ECO:0000313" key="5">
    <source>
        <dbReference type="Proteomes" id="UP001056455"/>
    </source>
</evidence>
<dbReference type="InterPro" id="IPR002471">
    <property type="entry name" value="Pept_S9_AS"/>
</dbReference>
<feature type="domain" description="Peptidase S9 prolyl oligopeptidase catalytic" evidence="3">
    <location>
        <begin position="504"/>
        <end position="702"/>
    </location>
</feature>
<keyword evidence="1" id="KW-0378">Hydrolase</keyword>
<organism evidence="4 5">
    <name type="scientific">Ornithinimicrobium faecis</name>
    <dbReference type="NCBI Taxonomy" id="2934158"/>
    <lineage>
        <taxon>Bacteria</taxon>
        <taxon>Bacillati</taxon>
        <taxon>Actinomycetota</taxon>
        <taxon>Actinomycetes</taxon>
        <taxon>Micrococcales</taxon>
        <taxon>Ornithinimicrobiaceae</taxon>
        <taxon>Ornithinimicrobium</taxon>
    </lineage>
</organism>
<protein>
    <submittedName>
        <fullName evidence="4">Prolyl oligopeptidase family serine peptidase</fullName>
    </submittedName>
</protein>
<dbReference type="PROSITE" id="PS00708">
    <property type="entry name" value="PRO_ENDOPEP_SER"/>
    <property type="match status" value="1"/>
</dbReference>
<dbReference type="InterPro" id="IPR029058">
    <property type="entry name" value="AB_hydrolase_fold"/>
</dbReference>
<evidence type="ECO:0000259" key="3">
    <source>
        <dbReference type="Pfam" id="PF00326"/>
    </source>
</evidence>
<proteinExistence type="predicted"/>
<keyword evidence="5" id="KW-1185">Reference proteome</keyword>
<reference evidence="4" key="1">
    <citation type="submission" date="2022-06" db="EMBL/GenBank/DDBJ databases">
        <title>Ornithinimicrobium HY1793.</title>
        <authorList>
            <person name="Huang Y."/>
        </authorList>
    </citation>
    <scope>NUCLEOTIDE SEQUENCE</scope>
    <source>
        <strain evidence="4">HY1793</strain>
    </source>
</reference>
<dbReference type="RefSeq" id="WP_252593681.1">
    <property type="nucleotide sequence ID" value="NZ_CP099489.1"/>
</dbReference>
<dbReference type="Gene3D" id="3.40.50.1820">
    <property type="entry name" value="alpha/beta hydrolase"/>
    <property type="match status" value="1"/>
</dbReference>
<gene>
    <name evidence="4" type="ORF">NF556_01180</name>
</gene>
<dbReference type="EMBL" id="CP099489">
    <property type="protein sequence ID" value="USQ80305.1"/>
    <property type="molecule type" value="Genomic_DNA"/>
</dbReference>
<evidence type="ECO:0000256" key="1">
    <source>
        <dbReference type="ARBA" id="ARBA00022801"/>
    </source>
</evidence>
<name>A0ABY4YU75_9MICO</name>
<feature type="region of interest" description="Disordered" evidence="2">
    <location>
        <begin position="245"/>
        <end position="269"/>
    </location>
</feature>
<dbReference type="InterPro" id="IPR001375">
    <property type="entry name" value="Peptidase_S9_cat"/>
</dbReference>